<dbReference type="EMBL" id="SLXU01000001">
    <property type="protein sequence ID" value="TCP63407.1"/>
    <property type="molecule type" value="Genomic_DNA"/>
</dbReference>
<name>A0A4R2RMB0_9RHOB</name>
<protein>
    <submittedName>
        <fullName evidence="1">Uncharacterized protein</fullName>
    </submittedName>
</protein>
<dbReference type="Proteomes" id="UP000295050">
    <property type="component" value="Unassembled WGS sequence"/>
</dbReference>
<organism evidence="1 2">
    <name type="scientific">Rhodovulum bhavnagarense</name>
    <dbReference type="NCBI Taxonomy" id="992286"/>
    <lineage>
        <taxon>Bacteria</taxon>
        <taxon>Pseudomonadati</taxon>
        <taxon>Pseudomonadota</taxon>
        <taxon>Alphaproteobacteria</taxon>
        <taxon>Rhodobacterales</taxon>
        <taxon>Paracoccaceae</taxon>
        <taxon>Rhodovulum</taxon>
    </lineage>
</organism>
<dbReference type="AlphaFoldDB" id="A0A4R2RMB0"/>
<comment type="caution">
    <text evidence="1">The sequence shown here is derived from an EMBL/GenBank/DDBJ whole genome shotgun (WGS) entry which is preliminary data.</text>
</comment>
<sequence>MLSRPILLGCAVQRPVTQPTALLVGFSAEDRIEVGMPFATARCERLPYTLLHAALASKTGTDLVVSPLVTPMFDALDMASQLALGGYRGRYMVVTPALPRPEMIRVEIAQLCPGTTVELVRRARH</sequence>
<proteinExistence type="predicted"/>
<gene>
    <name evidence="1" type="ORF">EV663_101676</name>
</gene>
<keyword evidence="2" id="KW-1185">Reference proteome</keyword>
<evidence type="ECO:0000313" key="1">
    <source>
        <dbReference type="EMBL" id="TCP63407.1"/>
    </source>
</evidence>
<evidence type="ECO:0000313" key="2">
    <source>
        <dbReference type="Proteomes" id="UP000295050"/>
    </source>
</evidence>
<reference evidence="1 2" key="1">
    <citation type="submission" date="2019-03" db="EMBL/GenBank/DDBJ databases">
        <title>Genomic Encyclopedia of Type Strains, Phase IV (KMG-IV): sequencing the most valuable type-strain genomes for metagenomic binning, comparative biology and taxonomic classification.</title>
        <authorList>
            <person name="Goeker M."/>
        </authorList>
    </citation>
    <scope>NUCLEOTIDE SEQUENCE [LARGE SCALE GENOMIC DNA]</scope>
    <source>
        <strain evidence="1 2">DSM 24766</strain>
    </source>
</reference>
<accession>A0A4R2RMB0</accession>